<dbReference type="FunFam" id="3.90.1410.10:FF:000011">
    <property type="entry name" value="Transcription factor, E2F and DP-related"/>
    <property type="match status" value="1"/>
</dbReference>
<reference evidence="5" key="1">
    <citation type="submission" date="2015-07" db="EMBL/GenBank/DDBJ databases">
        <title>Transcriptome Assembly of Anthurium amnicola.</title>
        <authorList>
            <person name="Suzuki J."/>
        </authorList>
    </citation>
    <scope>NUCLEOTIDE SEQUENCE</scope>
</reference>
<name>A0A1D1YT85_9ARAE</name>
<keyword evidence="3" id="KW-0949">S-adenosyl-L-methionine</keyword>
<dbReference type="Gene3D" id="3.90.1420.10">
    <property type="entry name" value="Rubisco LSMT, substrate-binding domain"/>
    <property type="match status" value="1"/>
</dbReference>
<dbReference type="InterPro" id="IPR036464">
    <property type="entry name" value="Rubisco_LSMT_subst-bd_sf"/>
</dbReference>
<evidence type="ECO:0000256" key="3">
    <source>
        <dbReference type="ARBA" id="ARBA00022691"/>
    </source>
</evidence>
<dbReference type="CDD" id="cd10527">
    <property type="entry name" value="SET_LSMT"/>
    <property type="match status" value="1"/>
</dbReference>
<proteinExistence type="predicted"/>
<keyword evidence="2 5" id="KW-0808">Transferase</keyword>
<dbReference type="InterPro" id="IPR001214">
    <property type="entry name" value="SET_dom"/>
</dbReference>
<accession>A0A1D1YT85</accession>
<organism evidence="5">
    <name type="scientific">Anthurium amnicola</name>
    <dbReference type="NCBI Taxonomy" id="1678845"/>
    <lineage>
        <taxon>Eukaryota</taxon>
        <taxon>Viridiplantae</taxon>
        <taxon>Streptophyta</taxon>
        <taxon>Embryophyta</taxon>
        <taxon>Tracheophyta</taxon>
        <taxon>Spermatophyta</taxon>
        <taxon>Magnoliopsida</taxon>
        <taxon>Liliopsida</taxon>
        <taxon>Araceae</taxon>
        <taxon>Pothoideae</taxon>
        <taxon>Potheae</taxon>
        <taxon>Anthurium</taxon>
    </lineage>
</organism>
<gene>
    <name evidence="5" type="primary">RBCMT_2</name>
    <name evidence="5" type="ORF">g.50330</name>
</gene>
<evidence type="ECO:0000256" key="1">
    <source>
        <dbReference type="ARBA" id="ARBA00022603"/>
    </source>
</evidence>
<evidence type="ECO:0000313" key="5">
    <source>
        <dbReference type="EMBL" id="JAT57868.1"/>
    </source>
</evidence>
<evidence type="ECO:0000256" key="2">
    <source>
        <dbReference type="ARBA" id="ARBA00022679"/>
    </source>
</evidence>
<dbReference type="GO" id="GO:0032259">
    <property type="term" value="P:methylation"/>
    <property type="evidence" value="ECO:0007669"/>
    <property type="project" value="UniProtKB-KW"/>
</dbReference>
<dbReference type="PROSITE" id="PS50280">
    <property type="entry name" value="SET"/>
    <property type="match status" value="1"/>
</dbReference>
<keyword evidence="1 5" id="KW-0489">Methyltransferase</keyword>
<sequence length="542" mass="60272">MEGCDILHLCLQPITDDDPLFSRKMKLISSRNLGSALRIPLSSTTDEALRGLERLVQAARILLLDEVELYFVEDDDPGPFSPRNELESLNSLLLVIDASLSRPVAGTVDVLLVLKEATLAMISKVGAPCTAYCISEGSDSNAEQLLLKWGEEQGVKTKLKICHFKGAGRGAVALQNIDVGATALEIPQSFIVCEELVYKSAMFDILKNLDGITAETMMLLWSMKERHDSNSQFKVYFDTLPKEFKTGLSFGIDALAALEGTVLLEEILQAKEHLHNQYDALCPALCTNYPKVFQPELYTWDQFLWACELWYSNSMKVVFSDGKMRTCLVPIAGLLNHSFCPHILRYGKVDSATNSLKLNLSRPCREGEQCYLSYGSLPSSHLVTFYGFLPQEMHENPYDVIPLDFEASPDDEGSETPNGKSSWTTHMVRGTWMAKSKEHPTFGLPPPLLDHIRYLLLADGSEQTPEVLKQVDVNKETERAVLETVLSIFNPMFEGIGVPDDLDRDGASWDVKLALDFKDLHRKIISSLLASCSVGLQILGSL</sequence>
<evidence type="ECO:0000259" key="4">
    <source>
        <dbReference type="PROSITE" id="PS50280"/>
    </source>
</evidence>
<dbReference type="PANTHER" id="PTHR13271:SF103">
    <property type="entry name" value="N-METHYLTRANSFERASE DOMAIN AND SET DOMAIN CONTAINING PROTEIN-RELATED"/>
    <property type="match status" value="1"/>
</dbReference>
<dbReference type="InterPro" id="IPR050600">
    <property type="entry name" value="SETD3_SETD6_MTase"/>
</dbReference>
<dbReference type="GO" id="GO:0016279">
    <property type="term" value="F:protein-lysine N-methyltransferase activity"/>
    <property type="evidence" value="ECO:0007669"/>
    <property type="project" value="TreeGrafter"/>
</dbReference>
<dbReference type="SUPFAM" id="SSF82199">
    <property type="entry name" value="SET domain"/>
    <property type="match status" value="1"/>
</dbReference>
<dbReference type="PANTHER" id="PTHR13271">
    <property type="entry name" value="UNCHARACTERIZED PUTATIVE METHYLTRANSFERASE"/>
    <property type="match status" value="1"/>
</dbReference>
<dbReference type="EMBL" id="GDJX01010068">
    <property type="protein sequence ID" value="JAT57868.1"/>
    <property type="molecule type" value="Transcribed_RNA"/>
</dbReference>
<protein>
    <submittedName>
        <fullName evidence="5">Putative ribulose-1,5 bisphosphate carboxylase/oxygenase large subunit N-methyltransferase, chloroplastic</fullName>
    </submittedName>
</protein>
<dbReference type="Gene3D" id="3.90.1410.10">
    <property type="entry name" value="set domain protein methyltransferase, domain 1"/>
    <property type="match status" value="1"/>
</dbReference>
<dbReference type="InterPro" id="IPR046341">
    <property type="entry name" value="SET_dom_sf"/>
</dbReference>
<feature type="domain" description="SET" evidence="4">
    <location>
        <begin position="157"/>
        <end position="375"/>
    </location>
</feature>
<dbReference type="AlphaFoldDB" id="A0A1D1YT85"/>